<proteinExistence type="predicted"/>
<name>A0A255Z784_9SPHN</name>
<reference evidence="2 3" key="1">
    <citation type="submission" date="2017-07" db="EMBL/GenBank/DDBJ databases">
        <title>Sandarakinorhabdus cyanobacteriorum sp. nov., a novel bacterium isolated from cyanobacterial aggregates in a eutrophic lake.</title>
        <authorList>
            <person name="Cai H."/>
        </authorList>
    </citation>
    <scope>NUCLEOTIDE SEQUENCE [LARGE SCALE GENOMIC DNA]</scope>
    <source>
        <strain evidence="2 3">TH057</strain>
    </source>
</reference>
<dbReference type="AlphaFoldDB" id="A0A255Z784"/>
<comment type="caution">
    <text evidence="2">The sequence shown here is derived from an EMBL/GenBank/DDBJ whole genome shotgun (WGS) entry which is preliminary data.</text>
</comment>
<protein>
    <submittedName>
        <fullName evidence="2">Disulfide bond formation protein DsbA</fullName>
    </submittedName>
</protein>
<gene>
    <name evidence="2" type="ORF">CHU93_00805</name>
</gene>
<dbReference type="RefSeq" id="WP_094472324.1">
    <property type="nucleotide sequence ID" value="NZ_NOXT01000040.1"/>
</dbReference>
<dbReference type="GO" id="GO:0016491">
    <property type="term" value="F:oxidoreductase activity"/>
    <property type="evidence" value="ECO:0007669"/>
    <property type="project" value="InterPro"/>
</dbReference>
<organism evidence="2 3">
    <name type="scientific">Sandarakinorhabdus cyanobacteriorum</name>
    <dbReference type="NCBI Taxonomy" id="1981098"/>
    <lineage>
        <taxon>Bacteria</taxon>
        <taxon>Pseudomonadati</taxon>
        <taxon>Pseudomonadota</taxon>
        <taxon>Alphaproteobacteria</taxon>
        <taxon>Sphingomonadales</taxon>
        <taxon>Sphingosinicellaceae</taxon>
        <taxon>Sandarakinorhabdus</taxon>
    </lineage>
</organism>
<dbReference type="CDD" id="cd03024">
    <property type="entry name" value="DsbA_FrnE"/>
    <property type="match status" value="1"/>
</dbReference>
<sequence>MTTPAQLRIDFVSDVVCPWCVIGLKSLEQALVNLAGEVTADWHFHPFELNPGMAPEGENSAEHIARKYGRPPEAGAAAREQIKAMGEQLGFRFKGGPDAMIWNTHDCHRLLHWAQMAGKAHALKTALFEAHFSRAEPLNDPEVLVAAAAGAGLDAGAAREVLASGRYADEVNAAQNWWRQEQDVHAVPAIIFNGKYAIMGGQPPATFEKVIRRIVAGEV</sequence>
<keyword evidence="3" id="KW-1185">Reference proteome</keyword>
<dbReference type="Proteomes" id="UP000216991">
    <property type="component" value="Unassembled WGS sequence"/>
</dbReference>
<dbReference type="EMBL" id="NOXT01000040">
    <property type="protein sequence ID" value="OYQ36755.1"/>
    <property type="molecule type" value="Genomic_DNA"/>
</dbReference>
<dbReference type="InterPro" id="IPR001853">
    <property type="entry name" value="DSBA-like_thioredoxin_dom"/>
</dbReference>
<dbReference type="SUPFAM" id="SSF52833">
    <property type="entry name" value="Thioredoxin-like"/>
    <property type="match status" value="1"/>
</dbReference>
<feature type="domain" description="DSBA-like thioredoxin" evidence="1">
    <location>
        <begin position="9"/>
        <end position="211"/>
    </location>
</feature>
<dbReference type="OrthoDB" id="9799122at2"/>
<evidence type="ECO:0000313" key="2">
    <source>
        <dbReference type="EMBL" id="OYQ36755.1"/>
    </source>
</evidence>
<dbReference type="InterPro" id="IPR036249">
    <property type="entry name" value="Thioredoxin-like_sf"/>
</dbReference>
<dbReference type="PANTHER" id="PTHR13887">
    <property type="entry name" value="GLUTATHIONE S-TRANSFERASE KAPPA"/>
    <property type="match status" value="1"/>
</dbReference>
<dbReference type="PANTHER" id="PTHR13887:SF41">
    <property type="entry name" value="THIOREDOXIN SUPERFAMILY PROTEIN"/>
    <property type="match status" value="1"/>
</dbReference>
<dbReference type="Pfam" id="PF01323">
    <property type="entry name" value="DSBA"/>
    <property type="match status" value="1"/>
</dbReference>
<accession>A0A255Z784</accession>
<evidence type="ECO:0000259" key="1">
    <source>
        <dbReference type="Pfam" id="PF01323"/>
    </source>
</evidence>
<dbReference type="Gene3D" id="3.40.30.10">
    <property type="entry name" value="Glutaredoxin"/>
    <property type="match status" value="1"/>
</dbReference>
<evidence type="ECO:0000313" key="3">
    <source>
        <dbReference type="Proteomes" id="UP000216991"/>
    </source>
</evidence>